<dbReference type="InterPro" id="IPR051907">
    <property type="entry name" value="DoxX-like_oxidoreductase"/>
</dbReference>
<dbReference type="KEGG" id="tcl:Tchl_3457"/>
<reference evidence="7 8" key="1">
    <citation type="submission" date="2016-12" db="EMBL/GenBank/DDBJ databases">
        <title>Complete genome sequence of Thauera chlorobenzoica, a Betaproteobacterium degrading haloaromatics anaerobically to CO2 and halides.</title>
        <authorList>
            <person name="Goris T."/>
            <person name="Mergelsberg M."/>
            <person name="Boll M."/>
        </authorList>
    </citation>
    <scope>NUCLEOTIDE SEQUENCE [LARGE SCALE GENOMIC DNA]</scope>
    <source>
        <strain evidence="7 8">3CB1</strain>
    </source>
</reference>
<keyword evidence="6" id="KW-0472">Membrane</keyword>
<evidence type="ECO:0000256" key="6">
    <source>
        <dbReference type="ARBA" id="ARBA00023136"/>
    </source>
</evidence>
<comment type="similarity">
    <text evidence="2">Belongs to the DoxX family.</text>
</comment>
<keyword evidence="4" id="KW-0812">Transmembrane</keyword>
<dbReference type="STRING" id="96773.Tchl_3457"/>
<accession>A0A1H5VBV3</accession>
<protein>
    <submittedName>
        <fullName evidence="7">Putative membrane protein</fullName>
    </submittedName>
</protein>
<dbReference type="AlphaFoldDB" id="A0A1H5VBV3"/>
<proteinExistence type="inferred from homology"/>
<dbReference type="PANTHER" id="PTHR33452:SF1">
    <property type="entry name" value="INNER MEMBRANE PROTEIN YPHA-RELATED"/>
    <property type="match status" value="1"/>
</dbReference>
<evidence type="ECO:0000256" key="5">
    <source>
        <dbReference type="ARBA" id="ARBA00022989"/>
    </source>
</evidence>
<gene>
    <name evidence="7" type="ORF">Tchl_3457</name>
</gene>
<dbReference type="OrthoDB" id="9792760at2"/>
<evidence type="ECO:0000256" key="1">
    <source>
        <dbReference type="ARBA" id="ARBA00004651"/>
    </source>
</evidence>
<dbReference type="InterPro" id="IPR032808">
    <property type="entry name" value="DoxX"/>
</dbReference>
<evidence type="ECO:0000313" key="7">
    <source>
        <dbReference type="EMBL" id="APR06257.1"/>
    </source>
</evidence>
<keyword evidence="3" id="KW-1003">Cell membrane</keyword>
<dbReference type="PANTHER" id="PTHR33452">
    <property type="entry name" value="OXIDOREDUCTASE CATD-RELATED"/>
    <property type="match status" value="1"/>
</dbReference>
<dbReference type="Proteomes" id="UP000185739">
    <property type="component" value="Chromosome"/>
</dbReference>
<name>A0A1H5VBV3_9RHOO</name>
<organism evidence="7 8">
    <name type="scientific">Thauera chlorobenzoica</name>
    <dbReference type="NCBI Taxonomy" id="96773"/>
    <lineage>
        <taxon>Bacteria</taxon>
        <taxon>Pseudomonadati</taxon>
        <taxon>Pseudomonadota</taxon>
        <taxon>Betaproteobacteria</taxon>
        <taxon>Rhodocyclales</taxon>
        <taxon>Zoogloeaceae</taxon>
        <taxon>Thauera</taxon>
    </lineage>
</organism>
<evidence type="ECO:0000256" key="3">
    <source>
        <dbReference type="ARBA" id="ARBA00022475"/>
    </source>
</evidence>
<keyword evidence="5" id="KW-1133">Transmembrane helix</keyword>
<dbReference type="Pfam" id="PF07681">
    <property type="entry name" value="DoxX"/>
    <property type="match status" value="1"/>
</dbReference>
<dbReference type="RefSeq" id="WP_075149484.1">
    <property type="nucleotide sequence ID" value="NZ_CP018839.1"/>
</dbReference>
<keyword evidence="8" id="KW-1185">Reference proteome</keyword>
<dbReference type="GO" id="GO:0005886">
    <property type="term" value="C:plasma membrane"/>
    <property type="evidence" value="ECO:0007669"/>
    <property type="project" value="UniProtKB-SubCell"/>
</dbReference>
<evidence type="ECO:0000256" key="4">
    <source>
        <dbReference type="ARBA" id="ARBA00022692"/>
    </source>
</evidence>
<comment type="subcellular location">
    <subcellularLocation>
        <location evidence="1">Cell membrane</location>
        <topology evidence="1">Multi-pass membrane protein</topology>
    </subcellularLocation>
</comment>
<dbReference type="EMBL" id="CP018839">
    <property type="protein sequence ID" value="APR06257.1"/>
    <property type="molecule type" value="Genomic_DNA"/>
</dbReference>
<evidence type="ECO:0000313" key="8">
    <source>
        <dbReference type="Proteomes" id="UP000185739"/>
    </source>
</evidence>
<evidence type="ECO:0000256" key="2">
    <source>
        <dbReference type="ARBA" id="ARBA00006679"/>
    </source>
</evidence>
<sequence length="146" mass="15070">MPDWLHTPMTVAGRILLALMFVLAGVGKLANIDGTAGFMASAGLPASPALVVLVGLGELLAGLAVATGFMARWAALGLAVFTLSVSFIFHRYWAVPDEQQMVQQLLFMKNMGVAGGMLVLAALGPGPASLGKRRRSSPGGGPNPAR</sequence>